<dbReference type="EnsemblPlants" id="ORGLA12G0002300.1">
    <property type="protein sequence ID" value="ORGLA12G0002300.1"/>
    <property type="gene ID" value="ORGLA12G0002300"/>
</dbReference>
<dbReference type="Gramene" id="ORGLA12G0002300.1">
    <property type="protein sequence ID" value="ORGLA12G0002300.1"/>
    <property type="gene ID" value="ORGLA12G0002300"/>
</dbReference>
<dbReference type="HOGENOM" id="CLU_1828341_0_0_1"/>
<proteinExistence type="predicted"/>
<dbReference type="AlphaFoldDB" id="I1R3B7"/>
<dbReference type="Proteomes" id="UP000007306">
    <property type="component" value="Chromosome 12"/>
</dbReference>
<evidence type="ECO:0000256" key="1">
    <source>
        <dbReference type="SAM" id="MobiDB-lite"/>
    </source>
</evidence>
<evidence type="ECO:0000313" key="2">
    <source>
        <dbReference type="EnsemblPlants" id="ORGLA12G0002300.1"/>
    </source>
</evidence>
<sequence>MVETHRSTATAASKQSSPPPSSSVAPLPRIGNDFSSSRFDLWFNRYEAGGGRAREERRFVRGCVSGQERWRFFFVFSARVCWWDGLGTELLGSDALLQIKEEIAGGHCGGVNLPGILDVILKSTASSQWILLGSACALTLV</sequence>
<feature type="region of interest" description="Disordered" evidence="1">
    <location>
        <begin position="1"/>
        <end position="28"/>
    </location>
</feature>
<name>I1R3B7_ORYGL</name>
<keyword evidence="3" id="KW-1185">Reference proteome</keyword>
<evidence type="ECO:0000313" key="3">
    <source>
        <dbReference type="Proteomes" id="UP000007306"/>
    </source>
</evidence>
<reference evidence="2" key="1">
    <citation type="submission" date="2015-06" db="UniProtKB">
        <authorList>
            <consortium name="EnsemblPlants"/>
        </authorList>
    </citation>
    <scope>IDENTIFICATION</scope>
</reference>
<protein>
    <submittedName>
        <fullName evidence="2">Uncharacterized protein</fullName>
    </submittedName>
</protein>
<accession>I1R3B7</accession>
<reference evidence="2 3" key="2">
    <citation type="submission" date="2018-04" db="EMBL/GenBank/DDBJ databases">
        <title>OglaRS2 (Oryza glaberrima Reference Sequence Version 2).</title>
        <authorList>
            <person name="Zhang J."/>
            <person name="Kudrna D."/>
            <person name="Lee S."/>
            <person name="Talag J."/>
            <person name="Rajasekar S."/>
            <person name="Wing R.A."/>
        </authorList>
    </citation>
    <scope>NUCLEOTIDE SEQUENCE [LARGE SCALE GENOMIC DNA]</scope>
    <source>
        <strain evidence="2 3">cv. IRGC 96717</strain>
    </source>
</reference>
<dbReference type="OMA" id="TASSQWI"/>
<organism evidence="2 3">
    <name type="scientific">Oryza glaberrima</name>
    <name type="common">African rice</name>
    <dbReference type="NCBI Taxonomy" id="4538"/>
    <lineage>
        <taxon>Eukaryota</taxon>
        <taxon>Viridiplantae</taxon>
        <taxon>Streptophyta</taxon>
        <taxon>Embryophyta</taxon>
        <taxon>Tracheophyta</taxon>
        <taxon>Spermatophyta</taxon>
        <taxon>Magnoliopsida</taxon>
        <taxon>Liliopsida</taxon>
        <taxon>Poales</taxon>
        <taxon>Poaceae</taxon>
        <taxon>BOP clade</taxon>
        <taxon>Oryzoideae</taxon>
        <taxon>Oryzeae</taxon>
        <taxon>Oryzinae</taxon>
        <taxon>Oryza</taxon>
    </lineage>
</organism>
<feature type="compositionally biased region" description="Low complexity" evidence="1">
    <location>
        <begin position="7"/>
        <end position="26"/>
    </location>
</feature>